<dbReference type="InterPro" id="IPR013123">
    <property type="entry name" value="SpoU_subst-bd"/>
</dbReference>
<dbReference type="Gene3D" id="3.30.1330.30">
    <property type="match status" value="1"/>
</dbReference>
<dbReference type="GO" id="GO:0003723">
    <property type="term" value="F:RNA binding"/>
    <property type="evidence" value="ECO:0007669"/>
    <property type="project" value="InterPro"/>
</dbReference>
<dbReference type="SUPFAM" id="SSF55315">
    <property type="entry name" value="L30e-like"/>
    <property type="match status" value="1"/>
</dbReference>
<dbReference type="GO" id="GO:0008173">
    <property type="term" value="F:RNA methyltransferase activity"/>
    <property type="evidence" value="ECO:0007669"/>
    <property type="project" value="InterPro"/>
</dbReference>
<proteinExistence type="inferred from homology"/>
<dbReference type="CDD" id="cd18095">
    <property type="entry name" value="SpoU-like_rRNA-MTase"/>
    <property type="match status" value="1"/>
</dbReference>
<dbReference type="SUPFAM" id="SSF75217">
    <property type="entry name" value="alpha/beta knot"/>
    <property type="match status" value="1"/>
</dbReference>
<organism evidence="5 6">
    <name type="scientific">Brotaphodocola catenula</name>
    <dbReference type="NCBI Taxonomy" id="2885361"/>
    <lineage>
        <taxon>Bacteria</taxon>
        <taxon>Bacillati</taxon>
        <taxon>Bacillota</taxon>
        <taxon>Clostridia</taxon>
        <taxon>Lachnospirales</taxon>
        <taxon>Lachnospiraceae</taxon>
        <taxon>Brotaphodocola</taxon>
    </lineage>
</organism>
<evidence type="ECO:0000313" key="5">
    <source>
        <dbReference type="EMBL" id="MCC2163937.1"/>
    </source>
</evidence>
<sequence>MISSTTNKQIKYVSALVKKAKTRREEDLFVAEGLRMCAEIPKDRIHTLYMSESFAKGKEANALKNGVRHVELVSDEVFRAMSDTQSPQGVLALVRQYHYELDDVTKTRAESGKPALLMVLEHLQDPGNLGTIVRAGEGAGVTGIIMDSSTADIYNPKVIRSTMGSILRVPFVYVEDLDSELAKLKSKKIRMFAAHLDGKNSYDQEDYKDDSAFLIGNEASGLKEETAQKADIWVRIPMCGRVESLNAAVASSVLMFEAARQRRGL</sequence>
<comment type="similarity">
    <text evidence="1">Belongs to the class IV-like SAM-binding methyltransferase superfamily. RNA methyltransferase TrmH family.</text>
</comment>
<dbReference type="InterPro" id="IPR029026">
    <property type="entry name" value="tRNA_m1G_MTases_N"/>
</dbReference>
<dbReference type="GO" id="GO:0032259">
    <property type="term" value="P:methylation"/>
    <property type="evidence" value="ECO:0007669"/>
    <property type="project" value="UniProtKB-KW"/>
</dbReference>
<dbReference type="Gene3D" id="3.40.1280.10">
    <property type="match status" value="1"/>
</dbReference>
<protein>
    <submittedName>
        <fullName evidence="5">RNA methyltransferase</fullName>
    </submittedName>
</protein>
<dbReference type="Pfam" id="PF22435">
    <property type="entry name" value="MRM3-like_sub_bind"/>
    <property type="match status" value="1"/>
</dbReference>
<feature type="domain" description="RNA 2-O ribose methyltransferase substrate binding" evidence="4">
    <location>
        <begin position="30"/>
        <end position="100"/>
    </location>
</feature>
<reference evidence="5" key="1">
    <citation type="submission" date="2021-10" db="EMBL/GenBank/DDBJ databases">
        <title>Anaerobic single-cell dispensing facilitates the cultivation of human gut bacteria.</title>
        <authorList>
            <person name="Afrizal A."/>
        </authorList>
    </citation>
    <scope>NUCLEOTIDE SEQUENCE</scope>
    <source>
        <strain evidence="5">CLA-AA-H274</strain>
    </source>
</reference>
<dbReference type="InterPro" id="IPR029064">
    <property type="entry name" value="Ribosomal_eL30-like_sf"/>
</dbReference>
<dbReference type="PANTHER" id="PTHR43191">
    <property type="entry name" value="RRNA METHYLTRANSFERASE 3"/>
    <property type="match status" value="1"/>
</dbReference>
<dbReference type="PANTHER" id="PTHR43191:SF2">
    <property type="entry name" value="RRNA METHYLTRANSFERASE 3, MITOCHONDRIAL"/>
    <property type="match status" value="1"/>
</dbReference>
<dbReference type="InterPro" id="IPR001537">
    <property type="entry name" value="SpoU_MeTrfase"/>
</dbReference>
<evidence type="ECO:0000256" key="2">
    <source>
        <dbReference type="ARBA" id="ARBA00022603"/>
    </source>
</evidence>
<dbReference type="GO" id="GO:0006396">
    <property type="term" value="P:RNA processing"/>
    <property type="evidence" value="ECO:0007669"/>
    <property type="project" value="InterPro"/>
</dbReference>
<accession>A0AAE3DJB1</accession>
<evidence type="ECO:0000256" key="3">
    <source>
        <dbReference type="ARBA" id="ARBA00022679"/>
    </source>
</evidence>
<dbReference type="RefSeq" id="WP_308450699.1">
    <property type="nucleotide sequence ID" value="NZ_JAJEPU010000006.1"/>
</dbReference>
<dbReference type="InterPro" id="IPR029028">
    <property type="entry name" value="Alpha/beta_knot_MTases"/>
</dbReference>
<keyword evidence="6" id="KW-1185">Reference proteome</keyword>
<evidence type="ECO:0000313" key="6">
    <source>
        <dbReference type="Proteomes" id="UP001198962"/>
    </source>
</evidence>
<gene>
    <name evidence="5" type="ORF">LKD32_03405</name>
</gene>
<comment type="caution">
    <text evidence="5">The sequence shown here is derived from an EMBL/GenBank/DDBJ whole genome shotgun (WGS) entry which is preliminary data.</text>
</comment>
<keyword evidence="3" id="KW-0808">Transferase</keyword>
<dbReference type="Pfam" id="PF00588">
    <property type="entry name" value="SpoU_methylase"/>
    <property type="match status" value="1"/>
</dbReference>
<keyword evidence="2 5" id="KW-0489">Methyltransferase</keyword>
<dbReference type="InterPro" id="IPR053888">
    <property type="entry name" value="MRM3-like_sub_bind"/>
</dbReference>
<evidence type="ECO:0000256" key="1">
    <source>
        <dbReference type="ARBA" id="ARBA00007228"/>
    </source>
</evidence>
<evidence type="ECO:0000259" key="4">
    <source>
        <dbReference type="SMART" id="SM00967"/>
    </source>
</evidence>
<dbReference type="InterPro" id="IPR051259">
    <property type="entry name" value="rRNA_Methyltransferase"/>
</dbReference>
<dbReference type="EMBL" id="JAJEPU010000006">
    <property type="protein sequence ID" value="MCC2163937.1"/>
    <property type="molecule type" value="Genomic_DNA"/>
</dbReference>
<dbReference type="AlphaFoldDB" id="A0AAE3DJB1"/>
<name>A0AAE3DJB1_9FIRM</name>
<dbReference type="SMART" id="SM00967">
    <property type="entry name" value="SpoU_sub_bind"/>
    <property type="match status" value="1"/>
</dbReference>
<dbReference type="Proteomes" id="UP001198962">
    <property type="component" value="Unassembled WGS sequence"/>
</dbReference>
<dbReference type="GO" id="GO:0005737">
    <property type="term" value="C:cytoplasm"/>
    <property type="evidence" value="ECO:0007669"/>
    <property type="project" value="UniProtKB-ARBA"/>
</dbReference>